<evidence type="ECO:0000256" key="1">
    <source>
        <dbReference type="ARBA" id="ARBA00004719"/>
    </source>
</evidence>
<reference evidence="10 11" key="1">
    <citation type="submission" date="2024-09" db="EMBL/GenBank/DDBJ databases">
        <authorList>
            <person name="Sun Q."/>
            <person name="Mori K."/>
        </authorList>
    </citation>
    <scope>NUCLEOTIDE SEQUENCE [LARGE SCALE GENOMIC DNA]</scope>
    <source>
        <strain evidence="10 11">CCM 8545</strain>
    </source>
</reference>
<name>A0ABV6C907_9GAMM</name>
<evidence type="ECO:0000259" key="9">
    <source>
        <dbReference type="PROSITE" id="PS50977"/>
    </source>
</evidence>
<dbReference type="InterPro" id="IPR050624">
    <property type="entry name" value="HTH-type_Tx_Regulator"/>
</dbReference>
<dbReference type="InterPro" id="IPR001647">
    <property type="entry name" value="HTH_TetR"/>
</dbReference>
<comment type="function">
    <text evidence="6">Repressor involved in the biosynthesis of the osmoprotectant glycine betaine. It represses transcription of the choline transporter BetT and the genes of BetAB involved in the synthesis of glycine betaine.</text>
</comment>
<evidence type="ECO:0000256" key="4">
    <source>
        <dbReference type="ARBA" id="ARBA00023125"/>
    </source>
</evidence>
<dbReference type="Gene3D" id="1.10.357.10">
    <property type="entry name" value="Tetracycline Repressor, domain 2"/>
    <property type="match status" value="1"/>
</dbReference>
<keyword evidence="3 7" id="KW-0805">Transcription regulation</keyword>
<evidence type="ECO:0000313" key="11">
    <source>
        <dbReference type="Proteomes" id="UP001589758"/>
    </source>
</evidence>
<dbReference type="PANTHER" id="PTHR43479:SF11">
    <property type="entry name" value="ACREF_ENVCD OPERON REPRESSOR-RELATED"/>
    <property type="match status" value="1"/>
</dbReference>
<dbReference type="PROSITE" id="PS50977">
    <property type="entry name" value="HTH_TETR_2"/>
    <property type="match status" value="1"/>
</dbReference>
<dbReference type="RefSeq" id="WP_385876550.1">
    <property type="nucleotide sequence ID" value="NZ_JBHLXE010000048.1"/>
</dbReference>
<evidence type="ECO:0000256" key="6">
    <source>
        <dbReference type="ARBA" id="ARBA00024936"/>
    </source>
</evidence>
<evidence type="ECO:0000256" key="3">
    <source>
        <dbReference type="ARBA" id="ARBA00023015"/>
    </source>
</evidence>
<dbReference type="EMBL" id="JBHLXE010000048">
    <property type="protein sequence ID" value="MFC0179448.1"/>
    <property type="molecule type" value="Genomic_DNA"/>
</dbReference>
<evidence type="ECO:0000256" key="2">
    <source>
        <dbReference type="ARBA" id="ARBA00022491"/>
    </source>
</evidence>
<proteinExistence type="inferred from homology"/>
<feature type="DNA-binding region" description="H-T-H motif" evidence="7 8">
    <location>
        <begin position="31"/>
        <end position="50"/>
    </location>
</feature>
<dbReference type="InterPro" id="IPR009057">
    <property type="entry name" value="Homeodomain-like_sf"/>
</dbReference>
<dbReference type="Pfam" id="PF00440">
    <property type="entry name" value="TetR_N"/>
    <property type="match status" value="1"/>
</dbReference>
<feature type="domain" description="HTH tetR-type" evidence="9">
    <location>
        <begin position="8"/>
        <end position="68"/>
    </location>
</feature>
<keyword evidence="4 7" id="KW-0238">DNA-binding</keyword>
<sequence length="203" mass="23032">MRKAEIPAIRKQQLIEATFSVIEVRGIQQTTINHVAKTAGLSVGIVSHYFGDKNGLMRAVMQKVLSDLKHAINLKMQQNKDNSARGCIVSIIEGNFDTTQVNRAAMKVWLNFWASSLYSDELSQLQKINDHRLYSNLTWYLKKLLPSEKARIVAKGLAAIIDGLWLRGSLSQKDEFNKAEAIYIAIEYLDLQLAKYQDHLVKK</sequence>
<comment type="caution">
    <text evidence="10">The sequence shown here is derived from an EMBL/GenBank/DDBJ whole genome shotgun (WGS) entry which is preliminary data.</text>
</comment>
<keyword evidence="2 7" id="KW-0678">Repressor</keyword>
<dbReference type="InterPro" id="IPR023772">
    <property type="entry name" value="DNA-bd_HTH_TetR-type_CS"/>
</dbReference>
<dbReference type="Pfam" id="PF13977">
    <property type="entry name" value="TetR_C_6"/>
    <property type="match status" value="1"/>
</dbReference>
<dbReference type="PROSITE" id="PS01081">
    <property type="entry name" value="HTH_TETR_1"/>
    <property type="match status" value="1"/>
</dbReference>
<dbReference type="InterPro" id="IPR039538">
    <property type="entry name" value="BetI_C"/>
</dbReference>
<evidence type="ECO:0000256" key="7">
    <source>
        <dbReference type="HAMAP-Rule" id="MF_00768"/>
    </source>
</evidence>
<organism evidence="10 11">
    <name type="scientific">Thorsellia kenyensis</name>
    <dbReference type="NCBI Taxonomy" id="1549888"/>
    <lineage>
        <taxon>Bacteria</taxon>
        <taxon>Pseudomonadati</taxon>
        <taxon>Pseudomonadota</taxon>
        <taxon>Gammaproteobacteria</taxon>
        <taxon>Enterobacterales</taxon>
        <taxon>Thorselliaceae</taxon>
        <taxon>Thorsellia</taxon>
    </lineage>
</organism>
<keyword evidence="11" id="KW-1185">Reference proteome</keyword>
<dbReference type="SUPFAM" id="SSF46689">
    <property type="entry name" value="Homeodomain-like"/>
    <property type="match status" value="1"/>
</dbReference>
<comment type="function">
    <text evidence="7">Repressor involved in choline regulation of the bet genes.</text>
</comment>
<keyword evidence="5 7" id="KW-0804">Transcription</keyword>
<accession>A0ABV6C907</accession>
<evidence type="ECO:0000256" key="8">
    <source>
        <dbReference type="PROSITE-ProRule" id="PRU00335"/>
    </source>
</evidence>
<dbReference type="PANTHER" id="PTHR43479">
    <property type="entry name" value="ACREF/ENVCD OPERON REPRESSOR-RELATED"/>
    <property type="match status" value="1"/>
</dbReference>
<comment type="pathway">
    <text evidence="1 7">Amine and polyamine biosynthesis; betaine biosynthesis via choline pathway [regulation].</text>
</comment>
<gene>
    <name evidence="7 10" type="primary">betI</name>
    <name evidence="10" type="ORF">ACFFIT_04970</name>
</gene>
<dbReference type="NCBIfam" id="NF001978">
    <property type="entry name" value="PRK00767.1"/>
    <property type="match status" value="1"/>
</dbReference>
<dbReference type="HAMAP" id="MF_00768">
    <property type="entry name" value="HTH_type_BetI"/>
    <property type="match status" value="1"/>
</dbReference>
<evidence type="ECO:0000313" key="10">
    <source>
        <dbReference type="EMBL" id="MFC0179448.1"/>
    </source>
</evidence>
<dbReference type="SUPFAM" id="SSF48498">
    <property type="entry name" value="Tetracyclin repressor-like, C-terminal domain"/>
    <property type="match status" value="1"/>
</dbReference>
<dbReference type="InterPro" id="IPR017757">
    <property type="entry name" value="Tscrpt_rep_BetI"/>
</dbReference>
<dbReference type="NCBIfam" id="TIGR03384">
    <property type="entry name" value="betaine_BetI"/>
    <property type="match status" value="1"/>
</dbReference>
<protein>
    <recommendedName>
        <fullName evidence="7">HTH-type transcriptional regulator BetI</fullName>
    </recommendedName>
</protein>
<dbReference type="Proteomes" id="UP001589758">
    <property type="component" value="Unassembled WGS sequence"/>
</dbReference>
<evidence type="ECO:0000256" key="5">
    <source>
        <dbReference type="ARBA" id="ARBA00023163"/>
    </source>
</evidence>
<dbReference type="InterPro" id="IPR036271">
    <property type="entry name" value="Tet_transcr_reg_TetR-rel_C_sf"/>
</dbReference>